<dbReference type="PROSITE" id="PS51725">
    <property type="entry name" value="ABM"/>
    <property type="match status" value="1"/>
</dbReference>
<dbReference type="InterPro" id="IPR050744">
    <property type="entry name" value="AI-2_Isomerase_LsrG"/>
</dbReference>
<dbReference type="AlphaFoldDB" id="A0A443ZJC1"/>
<organism evidence="2 3">
    <name type="scientific">Pseudomonas alkylphenolica</name>
    <dbReference type="NCBI Taxonomy" id="237609"/>
    <lineage>
        <taxon>Bacteria</taxon>
        <taxon>Pseudomonadati</taxon>
        <taxon>Pseudomonadota</taxon>
        <taxon>Gammaproteobacteria</taxon>
        <taxon>Pseudomonadales</taxon>
        <taxon>Pseudomonadaceae</taxon>
        <taxon>Pseudomonas</taxon>
    </lineage>
</organism>
<gene>
    <name evidence="2" type="ORF">DM813_22145</name>
</gene>
<dbReference type="OrthoDB" id="9812192at2"/>
<feature type="domain" description="ABM" evidence="1">
    <location>
        <begin position="3"/>
        <end position="91"/>
    </location>
</feature>
<accession>A0A443ZJC1</accession>
<dbReference type="PANTHER" id="PTHR33336">
    <property type="entry name" value="QUINOL MONOOXYGENASE YGIN-RELATED"/>
    <property type="match status" value="1"/>
</dbReference>
<comment type="caution">
    <text evidence="2">The sequence shown here is derived from an EMBL/GenBank/DDBJ whole genome shotgun (WGS) entry which is preliminary data.</text>
</comment>
<dbReference type="Pfam" id="PF03992">
    <property type="entry name" value="ABM"/>
    <property type="match status" value="1"/>
</dbReference>
<proteinExistence type="predicted"/>
<dbReference type="GO" id="GO:0004497">
    <property type="term" value="F:monooxygenase activity"/>
    <property type="evidence" value="ECO:0007669"/>
    <property type="project" value="UniProtKB-KW"/>
</dbReference>
<sequence>MTISIFATIRPKPEHREAVEQALRVMVERSRAEPGNLRYDLFVREGGELAFDLFELYIDAAAVEAHRQSAHYQAYRAATGEWVAAPVEVRLGRALDLAPFNGAGA</sequence>
<protein>
    <submittedName>
        <fullName evidence="2">Antibiotic biosynthesis monooxygenase</fullName>
    </submittedName>
</protein>
<evidence type="ECO:0000313" key="2">
    <source>
        <dbReference type="EMBL" id="RWU19022.1"/>
    </source>
</evidence>
<dbReference type="Proteomes" id="UP000288983">
    <property type="component" value="Unassembled WGS sequence"/>
</dbReference>
<keyword evidence="2" id="KW-0503">Monooxygenase</keyword>
<dbReference type="InterPro" id="IPR007138">
    <property type="entry name" value="ABM_dom"/>
</dbReference>
<evidence type="ECO:0000313" key="3">
    <source>
        <dbReference type="Proteomes" id="UP000288983"/>
    </source>
</evidence>
<dbReference type="PANTHER" id="PTHR33336:SF3">
    <property type="entry name" value="ABM DOMAIN-CONTAINING PROTEIN"/>
    <property type="match status" value="1"/>
</dbReference>
<dbReference type="SUPFAM" id="SSF54909">
    <property type="entry name" value="Dimeric alpha+beta barrel"/>
    <property type="match status" value="1"/>
</dbReference>
<name>A0A443ZJC1_9PSED</name>
<dbReference type="Gene3D" id="3.30.70.100">
    <property type="match status" value="1"/>
</dbReference>
<reference evidence="2 3" key="1">
    <citation type="submission" date="2018-06" db="EMBL/GenBank/DDBJ databases">
        <title>Bacteria isolated from soil of Wuhan.</title>
        <authorList>
            <person name="Wei X."/>
            <person name="Chunhua H."/>
        </authorList>
    </citation>
    <scope>NUCLEOTIDE SEQUENCE [LARGE SCALE GENOMIC DNA]</scope>
    <source>
        <strain evidence="3">xwS2</strain>
    </source>
</reference>
<dbReference type="InterPro" id="IPR011008">
    <property type="entry name" value="Dimeric_a/b-barrel"/>
</dbReference>
<evidence type="ECO:0000259" key="1">
    <source>
        <dbReference type="PROSITE" id="PS51725"/>
    </source>
</evidence>
<keyword evidence="2" id="KW-0560">Oxidoreductase</keyword>
<dbReference type="EMBL" id="QJRG01000048">
    <property type="protein sequence ID" value="RWU19022.1"/>
    <property type="molecule type" value="Genomic_DNA"/>
</dbReference>
<dbReference type="RefSeq" id="WP_128325506.1">
    <property type="nucleotide sequence ID" value="NZ_QJRG01000048.1"/>
</dbReference>